<name>A0A1M5RAN4_9GAMM</name>
<protein>
    <submittedName>
        <fullName evidence="2">Nicotinamidase-related amidase</fullName>
    </submittedName>
</protein>
<dbReference type="Pfam" id="PF00857">
    <property type="entry name" value="Isochorismatase"/>
    <property type="match status" value="1"/>
</dbReference>
<dbReference type="PANTHER" id="PTHR47044">
    <property type="entry name" value="OS02G0276400 PROTEIN"/>
    <property type="match status" value="1"/>
</dbReference>
<dbReference type="InterPro" id="IPR036380">
    <property type="entry name" value="Isochorismatase-like_sf"/>
</dbReference>
<accession>A0A1M5RAN4</accession>
<dbReference type="Proteomes" id="UP000184268">
    <property type="component" value="Unassembled WGS sequence"/>
</dbReference>
<dbReference type="Gene3D" id="3.40.50.850">
    <property type="entry name" value="Isochorismatase-like"/>
    <property type="match status" value="1"/>
</dbReference>
<dbReference type="AlphaFoldDB" id="A0A1M5RAN4"/>
<dbReference type="CDD" id="cd00431">
    <property type="entry name" value="cysteine_hydrolases"/>
    <property type="match status" value="1"/>
</dbReference>
<evidence type="ECO:0000313" key="3">
    <source>
        <dbReference type="Proteomes" id="UP000184268"/>
    </source>
</evidence>
<sequence length="184" mass="20137">MKALLIIDMQQDFVSPDGAACVAGALPSVPTLALALQQARLNGVPVIHIQRHHKADGSDSEPFRRHAPVCIEQTWGAEPIAELAPTEGETIVVKTRFSAFYRTELDSVLSELDCRELVVCGTQWPNCIRGTVMDALYRDHQVTVLTDACSGQSDAVAQANQEDLHNMGVICQTTEQWVAQLAER</sequence>
<dbReference type="EMBL" id="FQXG01000002">
    <property type="protein sequence ID" value="SHH23129.1"/>
    <property type="molecule type" value="Genomic_DNA"/>
</dbReference>
<proteinExistence type="predicted"/>
<dbReference type="InterPro" id="IPR000868">
    <property type="entry name" value="Isochorismatase-like_dom"/>
</dbReference>
<keyword evidence="3" id="KW-1185">Reference proteome</keyword>
<dbReference type="SUPFAM" id="SSF52499">
    <property type="entry name" value="Isochorismatase-like hydrolases"/>
    <property type="match status" value="1"/>
</dbReference>
<gene>
    <name evidence="2" type="ORF">SAMN02745129_1542</name>
</gene>
<dbReference type="STRING" id="299255.SAMN02745129_1542"/>
<evidence type="ECO:0000313" key="2">
    <source>
        <dbReference type="EMBL" id="SHH23129.1"/>
    </source>
</evidence>
<feature type="domain" description="Isochorismatase-like" evidence="1">
    <location>
        <begin position="3"/>
        <end position="176"/>
    </location>
</feature>
<evidence type="ECO:0000259" key="1">
    <source>
        <dbReference type="Pfam" id="PF00857"/>
    </source>
</evidence>
<organism evidence="2 3">
    <name type="scientific">Ferrimonas marina</name>
    <dbReference type="NCBI Taxonomy" id="299255"/>
    <lineage>
        <taxon>Bacteria</taxon>
        <taxon>Pseudomonadati</taxon>
        <taxon>Pseudomonadota</taxon>
        <taxon>Gammaproteobacteria</taxon>
        <taxon>Alteromonadales</taxon>
        <taxon>Ferrimonadaceae</taxon>
        <taxon>Ferrimonas</taxon>
    </lineage>
</organism>
<dbReference type="RefSeq" id="WP_067657591.1">
    <property type="nucleotide sequence ID" value="NZ_FQXG01000002.1"/>
</dbReference>
<reference evidence="2 3" key="1">
    <citation type="submission" date="2016-11" db="EMBL/GenBank/DDBJ databases">
        <authorList>
            <person name="Jaros S."/>
            <person name="Januszkiewicz K."/>
            <person name="Wedrychowicz H."/>
        </authorList>
    </citation>
    <scope>NUCLEOTIDE SEQUENCE [LARGE SCALE GENOMIC DNA]</scope>
    <source>
        <strain evidence="2 3">DSM 16917</strain>
    </source>
</reference>